<accession>A0A9D1N3T7</accession>
<evidence type="ECO:0000256" key="5">
    <source>
        <dbReference type="ARBA" id="ARBA00048792"/>
    </source>
</evidence>
<reference evidence="11" key="1">
    <citation type="submission" date="2020-10" db="EMBL/GenBank/DDBJ databases">
        <authorList>
            <person name="Gilroy R."/>
        </authorList>
    </citation>
    <scope>NUCLEOTIDE SEQUENCE</scope>
    <source>
        <strain evidence="11">ChiGjej2B2-16831</strain>
    </source>
</reference>
<keyword evidence="1" id="KW-0560">Oxidoreductase</keyword>
<evidence type="ECO:0000256" key="6">
    <source>
        <dbReference type="ARBA" id="ARBA00049578"/>
    </source>
</evidence>
<dbReference type="EC" id="1.3.1.1" evidence="8"/>
<sequence length="408" mass="42104">MENKLYMTDAQALAEANRCLHCYEAPCQSACPAGVDVPRFIHRIATGDWTGAAETIREGNPLGLVCGLVCPSAELCRRDCNCGKLGESIRISDLQAYAMRRAVARGAAAPEAVPQQSGRVAVIGGGPSGVVAAALLRAKGYGVTLFEKADHLGGVPMDEIPNDRLDKVLFQKEIEQLLGGGVEVRLGAAIDADGAAAINAGYDAVYLACGLGEPNAGLRTDARGCMSAEAFLRAANGGGCTAVSGTAIVQGGGNTAIDAAVTAKKLGAERVLLCYRRSQREMPAWEDEFLAAVRAGVEFLFQTQVLDVQQHDGAVSGVVLAPVALGEPDASGRRRPVVCEAERYARPASLVLTATGKSPAQDLAAAFDAEKLFVGGDAANGGATVVQAVAEAKEAAAAIDRLLSGKQA</sequence>
<evidence type="ECO:0000313" key="11">
    <source>
        <dbReference type="EMBL" id="HIU94560.1"/>
    </source>
</evidence>
<dbReference type="Proteomes" id="UP000824128">
    <property type="component" value="Unassembled WGS sequence"/>
</dbReference>
<dbReference type="Gene3D" id="3.50.50.60">
    <property type="entry name" value="FAD/NAD(P)-binding domain"/>
    <property type="match status" value="2"/>
</dbReference>
<comment type="catalytic activity">
    <reaction evidence="4">
        <text>5,6-dihydrothymine + NAD(+) = thymine + NADH + H(+)</text>
        <dbReference type="Rhea" id="RHEA:28791"/>
        <dbReference type="ChEBI" id="CHEBI:15378"/>
        <dbReference type="ChEBI" id="CHEBI:17821"/>
        <dbReference type="ChEBI" id="CHEBI:27468"/>
        <dbReference type="ChEBI" id="CHEBI:57540"/>
        <dbReference type="ChEBI" id="CHEBI:57945"/>
        <dbReference type="EC" id="1.3.1.1"/>
    </reaction>
</comment>
<evidence type="ECO:0000259" key="10">
    <source>
        <dbReference type="Pfam" id="PF14691"/>
    </source>
</evidence>
<dbReference type="InterPro" id="IPR028261">
    <property type="entry name" value="DPD_II"/>
</dbReference>
<comment type="catalytic activity">
    <reaction evidence="5">
        <text>5,6-dihydrouracil + NAD(+) = uracil + NADH + H(+)</text>
        <dbReference type="Rhea" id="RHEA:20189"/>
        <dbReference type="ChEBI" id="CHEBI:15378"/>
        <dbReference type="ChEBI" id="CHEBI:15901"/>
        <dbReference type="ChEBI" id="CHEBI:17568"/>
        <dbReference type="ChEBI" id="CHEBI:57540"/>
        <dbReference type="ChEBI" id="CHEBI:57945"/>
        <dbReference type="EC" id="1.3.1.1"/>
    </reaction>
</comment>
<feature type="domain" description="FAD/NAD(P)-binding" evidence="9">
    <location>
        <begin position="119"/>
        <end position="368"/>
    </location>
</feature>
<dbReference type="PRINTS" id="PR00419">
    <property type="entry name" value="ADXRDTASE"/>
</dbReference>
<evidence type="ECO:0000313" key="12">
    <source>
        <dbReference type="Proteomes" id="UP000824128"/>
    </source>
</evidence>
<gene>
    <name evidence="11" type="ORF">IAD24_05305</name>
</gene>
<dbReference type="PANTHER" id="PTHR43073">
    <property type="entry name" value="DIHYDROPYRIMIDINE DEHYDROGENASE [NADP(+)]"/>
    <property type="match status" value="1"/>
</dbReference>
<organism evidence="11 12">
    <name type="scientific">Candidatus Aphodomorpha intestinavium</name>
    <dbReference type="NCBI Taxonomy" id="2840672"/>
    <lineage>
        <taxon>Bacteria</taxon>
        <taxon>Bacillati</taxon>
        <taxon>Bacillota</taxon>
        <taxon>Clostridia</taxon>
        <taxon>Eubacteriales</taxon>
        <taxon>Candidatus Aphodomorpha</taxon>
    </lineage>
</organism>
<comment type="subunit">
    <text evidence="7">Heterotetramer of 2 PreA and 2 PreT subunits.</text>
</comment>
<dbReference type="AlphaFoldDB" id="A0A9D1N3T7"/>
<feature type="domain" description="Dihydroprymidine dehydrogenase" evidence="10">
    <location>
        <begin position="3"/>
        <end position="105"/>
    </location>
</feature>
<dbReference type="GO" id="GO:0051536">
    <property type="term" value="F:iron-sulfur cluster binding"/>
    <property type="evidence" value="ECO:0007669"/>
    <property type="project" value="InterPro"/>
</dbReference>
<evidence type="ECO:0000256" key="8">
    <source>
        <dbReference type="ARBA" id="ARBA00049728"/>
    </source>
</evidence>
<proteinExistence type="predicted"/>
<evidence type="ECO:0000256" key="2">
    <source>
        <dbReference type="ARBA" id="ARBA00030119"/>
    </source>
</evidence>
<evidence type="ECO:0000256" key="1">
    <source>
        <dbReference type="ARBA" id="ARBA00023002"/>
    </source>
</evidence>
<dbReference type="InterPro" id="IPR009051">
    <property type="entry name" value="Helical_ferredxn"/>
</dbReference>
<dbReference type="PANTHER" id="PTHR43073:SF2">
    <property type="entry name" value="DIHYDROPYRIMIDINE DEHYDROGENASE [NADP(+)]"/>
    <property type="match status" value="1"/>
</dbReference>
<dbReference type="GO" id="GO:0004159">
    <property type="term" value="F:dihydropyrimidine dehydrogenase (NAD+) activity"/>
    <property type="evidence" value="ECO:0007669"/>
    <property type="project" value="UniProtKB-EC"/>
</dbReference>
<evidence type="ECO:0000256" key="3">
    <source>
        <dbReference type="ARBA" id="ARBA00032722"/>
    </source>
</evidence>
<name>A0A9D1N3T7_9FIRM</name>
<evidence type="ECO:0000256" key="4">
    <source>
        <dbReference type="ARBA" id="ARBA00047685"/>
    </source>
</evidence>
<dbReference type="Gene3D" id="1.10.1060.10">
    <property type="entry name" value="Alpha-helical ferredoxin"/>
    <property type="match status" value="1"/>
</dbReference>
<dbReference type="InterPro" id="IPR023753">
    <property type="entry name" value="FAD/NAD-binding_dom"/>
</dbReference>
<comment type="caution">
    <text evidence="11">The sequence shown here is derived from an EMBL/GenBank/DDBJ whole genome shotgun (WGS) entry which is preliminary data.</text>
</comment>
<dbReference type="Pfam" id="PF14691">
    <property type="entry name" value="Fer4_20"/>
    <property type="match status" value="1"/>
</dbReference>
<dbReference type="InterPro" id="IPR036188">
    <property type="entry name" value="FAD/NAD-bd_sf"/>
</dbReference>
<dbReference type="Pfam" id="PF07992">
    <property type="entry name" value="Pyr_redox_2"/>
    <property type="match status" value="1"/>
</dbReference>
<dbReference type="EMBL" id="DVNZ01000167">
    <property type="protein sequence ID" value="HIU94560.1"/>
    <property type="molecule type" value="Genomic_DNA"/>
</dbReference>
<comment type="function">
    <text evidence="6">Involved in pyrimidine base degradation. Catalyzes physiologically the reduction of uracil to 5,6-dihydrouracil (DHU) by using NADH as a specific cosubstrate. It also catalyzes the reverse reaction and the reduction of thymine to 5,6-dihydrothymine (DHT).</text>
</comment>
<protein>
    <recommendedName>
        <fullName evidence="8">dihydrouracil dehydrogenase (NAD(+))</fullName>
        <ecNumber evidence="8">1.3.1.1</ecNumber>
    </recommendedName>
    <alternativeName>
        <fullName evidence="3">Dihydrothymine dehydrogenase</fullName>
    </alternativeName>
    <alternativeName>
        <fullName evidence="2">Dihydrouracil dehydrogenase</fullName>
    </alternativeName>
</protein>
<reference evidence="11" key="2">
    <citation type="journal article" date="2021" name="PeerJ">
        <title>Extensive microbial diversity within the chicken gut microbiome revealed by metagenomics and culture.</title>
        <authorList>
            <person name="Gilroy R."/>
            <person name="Ravi A."/>
            <person name="Getino M."/>
            <person name="Pursley I."/>
            <person name="Horton D.L."/>
            <person name="Alikhan N.F."/>
            <person name="Baker D."/>
            <person name="Gharbi K."/>
            <person name="Hall N."/>
            <person name="Watson M."/>
            <person name="Adriaenssens E.M."/>
            <person name="Foster-Nyarko E."/>
            <person name="Jarju S."/>
            <person name="Secka A."/>
            <person name="Antonio M."/>
            <person name="Oren A."/>
            <person name="Chaudhuri R.R."/>
            <person name="La Ragione R."/>
            <person name="Hildebrand F."/>
            <person name="Pallen M.J."/>
        </authorList>
    </citation>
    <scope>NUCLEOTIDE SEQUENCE</scope>
    <source>
        <strain evidence="11">ChiGjej2B2-16831</strain>
    </source>
</reference>
<evidence type="ECO:0000259" key="9">
    <source>
        <dbReference type="Pfam" id="PF07992"/>
    </source>
</evidence>
<dbReference type="SUPFAM" id="SSF51971">
    <property type="entry name" value="Nucleotide-binding domain"/>
    <property type="match status" value="1"/>
</dbReference>
<evidence type="ECO:0000256" key="7">
    <source>
        <dbReference type="ARBA" id="ARBA00049714"/>
    </source>
</evidence>
<dbReference type="SUPFAM" id="SSF46548">
    <property type="entry name" value="alpha-helical ferredoxin"/>
    <property type="match status" value="1"/>
</dbReference>